<organism evidence="8 9">
    <name type="scientific">Marinobacter nanhaiticus D15-8W</name>
    <dbReference type="NCBI Taxonomy" id="626887"/>
    <lineage>
        <taxon>Bacteria</taxon>
        <taxon>Pseudomonadati</taxon>
        <taxon>Pseudomonadota</taxon>
        <taxon>Gammaproteobacteria</taxon>
        <taxon>Pseudomonadales</taxon>
        <taxon>Marinobacteraceae</taxon>
        <taxon>Marinobacter</taxon>
    </lineage>
</organism>
<dbReference type="GO" id="GO:0022857">
    <property type="term" value="F:transmembrane transporter activity"/>
    <property type="evidence" value="ECO:0007669"/>
    <property type="project" value="InterPro"/>
</dbReference>
<evidence type="ECO:0000313" key="8">
    <source>
        <dbReference type="EMBL" id="ENO14035.2"/>
    </source>
</evidence>
<dbReference type="CDD" id="cd17328">
    <property type="entry name" value="MFS_spinster_like"/>
    <property type="match status" value="1"/>
</dbReference>
<evidence type="ECO:0000256" key="6">
    <source>
        <dbReference type="SAM" id="Phobius"/>
    </source>
</evidence>
<accession>N6VV27</accession>
<keyword evidence="4 6" id="KW-1133">Transmembrane helix</keyword>
<evidence type="ECO:0000259" key="7">
    <source>
        <dbReference type="PROSITE" id="PS50850"/>
    </source>
</evidence>
<comment type="subcellular location">
    <subcellularLocation>
        <location evidence="1">Membrane</location>
        <topology evidence="1">Multi-pass membrane protein</topology>
    </subcellularLocation>
</comment>
<dbReference type="PANTHER" id="PTHR23505:SF79">
    <property type="entry name" value="PROTEIN SPINSTER"/>
    <property type="match status" value="1"/>
</dbReference>
<dbReference type="OrthoDB" id="6057322at2"/>
<keyword evidence="9" id="KW-1185">Reference proteome</keyword>
<feature type="transmembrane region" description="Helical" evidence="6">
    <location>
        <begin position="20"/>
        <end position="39"/>
    </location>
</feature>
<feature type="transmembrane region" description="Helical" evidence="6">
    <location>
        <begin position="321"/>
        <end position="343"/>
    </location>
</feature>
<evidence type="ECO:0000256" key="5">
    <source>
        <dbReference type="ARBA" id="ARBA00023136"/>
    </source>
</evidence>
<feature type="domain" description="Major facilitator superfamily (MFS) profile" evidence="7">
    <location>
        <begin position="24"/>
        <end position="420"/>
    </location>
</feature>
<name>N6VV27_9GAMM</name>
<dbReference type="STRING" id="626887.J057_21615"/>
<proteinExistence type="predicted"/>
<feature type="transmembrane region" description="Helical" evidence="6">
    <location>
        <begin position="116"/>
        <end position="138"/>
    </location>
</feature>
<dbReference type="GO" id="GO:0016020">
    <property type="term" value="C:membrane"/>
    <property type="evidence" value="ECO:0007669"/>
    <property type="project" value="UniProtKB-SubCell"/>
</dbReference>
<dbReference type="eggNOG" id="COG2814">
    <property type="taxonomic scope" value="Bacteria"/>
</dbReference>
<dbReference type="PANTHER" id="PTHR23505">
    <property type="entry name" value="SPINSTER"/>
    <property type="match status" value="1"/>
</dbReference>
<feature type="transmembrane region" description="Helical" evidence="6">
    <location>
        <begin position="89"/>
        <end position="110"/>
    </location>
</feature>
<dbReference type="Pfam" id="PF07690">
    <property type="entry name" value="MFS_1"/>
    <property type="match status" value="1"/>
</dbReference>
<dbReference type="Proteomes" id="UP000013165">
    <property type="component" value="Unassembled WGS sequence"/>
</dbReference>
<feature type="transmembrane region" description="Helical" evidence="6">
    <location>
        <begin position="355"/>
        <end position="381"/>
    </location>
</feature>
<dbReference type="InterPro" id="IPR011701">
    <property type="entry name" value="MFS"/>
</dbReference>
<evidence type="ECO:0000256" key="4">
    <source>
        <dbReference type="ARBA" id="ARBA00022989"/>
    </source>
</evidence>
<dbReference type="SUPFAM" id="SSF103473">
    <property type="entry name" value="MFS general substrate transporter"/>
    <property type="match status" value="1"/>
</dbReference>
<evidence type="ECO:0000256" key="2">
    <source>
        <dbReference type="ARBA" id="ARBA00022448"/>
    </source>
</evidence>
<dbReference type="InterPro" id="IPR020846">
    <property type="entry name" value="MFS_dom"/>
</dbReference>
<evidence type="ECO:0000313" key="9">
    <source>
        <dbReference type="Proteomes" id="UP000013165"/>
    </source>
</evidence>
<dbReference type="RefSeq" id="WP_081614617.1">
    <property type="nucleotide sequence ID" value="NZ_KB822693.1"/>
</dbReference>
<feature type="transmembrane region" description="Helical" evidence="6">
    <location>
        <begin position="264"/>
        <end position="289"/>
    </location>
</feature>
<dbReference type="InterPro" id="IPR036259">
    <property type="entry name" value="MFS_trans_sf"/>
</dbReference>
<feature type="transmembrane region" description="Helical" evidence="6">
    <location>
        <begin position="177"/>
        <end position="199"/>
    </location>
</feature>
<protein>
    <submittedName>
        <fullName evidence="8">MFS transporter</fullName>
    </submittedName>
</protein>
<keyword evidence="2" id="KW-0813">Transport</keyword>
<keyword evidence="3 6" id="KW-0812">Transmembrane</keyword>
<evidence type="ECO:0000256" key="1">
    <source>
        <dbReference type="ARBA" id="ARBA00004141"/>
    </source>
</evidence>
<reference evidence="8 9" key="1">
    <citation type="journal article" date="2013" name="Genome Announc.">
        <title>Genome Sequence of the Polycyclic Aromatic Hydrocarbon-Degrading Bacterium Strain Marinobacter nanhaiticus D15-8WT.</title>
        <authorList>
            <person name="Cui Z."/>
            <person name="Gao W."/>
            <person name="Li Q."/>
            <person name="Xu G."/>
            <person name="Zheng L."/>
        </authorList>
    </citation>
    <scope>NUCLEOTIDE SEQUENCE [LARGE SCALE GENOMIC DNA]</scope>
    <source>
        <strain evidence="8 9">D15-8W</strain>
    </source>
</reference>
<dbReference type="EMBL" id="APLQ01000014">
    <property type="protein sequence ID" value="ENO14035.2"/>
    <property type="molecule type" value="Genomic_DNA"/>
</dbReference>
<dbReference type="Gene3D" id="1.20.1250.20">
    <property type="entry name" value="MFS general substrate transporter like domains"/>
    <property type="match status" value="1"/>
</dbReference>
<comment type="caution">
    <text evidence="8">The sequence shown here is derived from an EMBL/GenBank/DDBJ whole genome shotgun (WGS) entry which is preliminary data.</text>
</comment>
<dbReference type="PATRIC" id="fig|626887.3.peg.4329"/>
<gene>
    <name evidence="8" type="ORF">J057_21615</name>
</gene>
<dbReference type="PROSITE" id="PS50850">
    <property type="entry name" value="MFS"/>
    <property type="match status" value="1"/>
</dbReference>
<feature type="transmembrane region" description="Helical" evidence="6">
    <location>
        <begin position="296"/>
        <end position="315"/>
    </location>
</feature>
<dbReference type="HOGENOM" id="CLU_001265_5_12_6"/>
<dbReference type="InterPro" id="IPR044770">
    <property type="entry name" value="MFS_spinster-like"/>
</dbReference>
<sequence>MYLKPTGMESRGQPSVSTAYKWYVVAILMLCQLLASIDARLPYILVEALKEDLALSDMQIGLITGPAFSLTYAICAIPIARLSDRRSRIGIIGVAITVWSGFTAFAGFAGSFASFALTRVGVAIGESALTPAAHSLIAHYIPRRSHAKGIAVYSFGVAAGALVAFAAGGYIGDRFGWRMAFVVIGGLGLFLSILLIATVREPARVLTARARTSVRRGVLGLLRCPVIRHVTVGGALVGFSSGAINAWAPAYIMRTFNLSATDAGLSYGIIAGLLAMIGTLAGGFVGSWLSKRHSGYALHMLSGVLGLAMAAQVISLLVSSYFLFLSLLAIAVLLSCFYIGPTFATVHARVGPETYSFASAVTLFCVNGLGISMGAFVVGLLSDVLQSRGVVESLKWALVMVSAVKAWSALHYWRAGEEMFRLGKGSQQDSSR</sequence>
<dbReference type="AlphaFoldDB" id="N6VV27"/>
<feature type="transmembrane region" description="Helical" evidence="6">
    <location>
        <begin position="220"/>
        <end position="244"/>
    </location>
</feature>
<evidence type="ECO:0000256" key="3">
    <source>
        <dbReference type="ARBA" id="ARBA00022692"/>
    </source>
</evidence>
<feature type="transmembrane region" description="Helical" evidence="6">
    <location>
        <begin position="150"/>
        <end position="171"/>
    </location>
</feature>
<feature type="transmembrane region" description="Helical" evidence="6">
    <location>
        <begin position="59"/>
        <end position="77"/>
    </location>
</feature>
<keyword evidence="5 6" id="KW-0472">Membrane</keyword>